<keyword evidence="2" id="KW-1185">Reference proteome</keyword>
<proteinExistence type="predicted"/>
<sequence>MPERSDGYQLPSWPKTLIDRLLWNATMADIDERLTAREQLEASFERLMAEGVQASLDYIQVNVAPQIATLQQSISLAQEQIDQIIVGGTAPNALKLGGKEAAWYASAQAVQDAIQDASEAVDTKLADYLRADQKDVADGVAPLGPDAKVPQANLPALTTTATVGAAVAGANGKATPDDGDFFAGVAAGASTMFKTTWGNIKVALTTLFDGRYLKLIGGTLTGNLQISNNAPTVHLRDTDNNQTRNLHHNDGNIGFVASDGNWAFRVSDDGAMWSRSIGDINSRIEDRAYAHANERGQAWANDRVANLNSRWVSRGEFTMSYNLWREAPAGSAVTGFYVESNNWMKHFCYRYFQLFDPVRGWITAHNA</sequence>
<dbReference type="STRING" id="1183432.AGR3A_Cc120076"/>
<name>A0A1S7NN59_9HYPH</name>
<evidence type="ECO:0000313" key="2">
    <source>
        <dbReference type="Proteomes" id="UP000191988"/>
    </source>
</evidence>
<dbReference type="EMBL" id="FBWK01000004">
    <property type="protein sequence ID" value="CUX09406.1"/>
    <property type="molecule type" value="Genomic_DNA"/>
</dbReference>
<dbReference type="AlphaFoldDB" id="A0A1S7NN59"/>
<accession>A0A1S7NN59</accession>
<dbReference type="Proteomes" id="UP000191988">
    <property type="component" value="Unassembled WGS sequence"/>
</dbReference>
<gene>
    <name evidence="1" type="ORF">AGR3A_Cc120076</name>
</gene>
<organism evidence="1 2">
    <name type="scientific">Agrobacterium tomkonis CFBP 6623</name>
    <dbReference type="NCBI Taxonomy" id="1183432"/>
    <lineage>
        <taxon>Bacteria</taxon>
        <taxon>Pseudomonadati</taxon>
        <taxon>Pseudomonadota</taxon>
        <taxon>Alphaproteobacteria</taxon>
        <taxon>Hyphomicrobiales</taxon>
        <taxon>Rhizobiaceae</taxon>
        <taxon>Rhizobium/Agrobacterium group</taxon>
        <taxon>Agrobacterium</taxon>
        <taxon>Agrobacterium tumefaciens complex</taxon>
    </lineage>
</organism>
<reference evidence="2" key="1">
    <citation type="submission" date="2016-01" db="EMBL/GenBank/DDBJ databases">
        <authorList>
            <person name="Regsiter A."/>
            <person name="william w."/>
        </authorList>
    </citation>
    <scope>NUCLEOTIDE SEQUENCE [LARGE SCALE GENOMIC DNA]</scope>
    <source>
        <strain evidence="2">CFBP 6623</strain>
    </source>
</reference>
<evidence type="ECO:0000313" key="1">
    <source>
        <dbReference type="EMBL" id="CUX09406.1"/>
    </source>
</evidence>
<protein>
    <submittedName>
        <fullName evidence="1">Uncharacterized protein</fullName>
    </submittedName>
</protein>